<dbReference type="EC" id="3.1.4.-" evidence="2"/>
<proteinExistence type="inferred from homology"/>
<dbReference type="EMBL" id="QUAJ01000011">
    <property type="protein sequence ID" value="REI41284.1"/>
    <property type="molecule type" value="Genomic_DNA"/>
</dbReference>
<gene>
    <name evidence="4" type="ORF">DYH56_07580</name>
</gene>
<dbReference type="InterPro" id="IPR000979">
    <property type="entry name" value="Phosphodiesterase_MJ0936/Vps29"/>
</dbReference>
<keyword evidence="2" id="KW-0479">Metal-binding</keyword>
<evidence type="ECO:0000256" key="1">
    <source>
        <dbReference type="ARBA" id="ARBA00008950"/>
    </source>
</evidence>
<dbReference type="SUPFAM" id="SSF56300">
    <property type="entry name" value="Metallo-dependent phosphatases"/>
    <property type="match status" value="1"/>
</dbReference>
<dbReference type="Gene3D" id="3.60.21.10">
    <property type="match status" value="1"/>
</dbReference>
<dbReference type="Proteomes" id="UP000263486">
    <property type="component" value="Unassembled WGS sequence"/>
</dbReference>
<dbReference type="InterPro" id="IPR029052">
    <property type="entry name" value="Metallo-depent_PP-like"/>
</dbReference>
<comment type="similarity">
    <text evidence="1 2">Belongs to the metallophosphoesterase superfamily. YfcE family.</text>
</comment>
<reference evidence="4 5" key="1">
    <citation type="submission" date="2018-08" db="EMBL/GenBank/DDBJ databases">
        <title>Draft genome sequence of Psychrilyobacter sp. strain SD5 isolated from Black Sea water.</title>
        <authorList>
            <person name="Yadav S."/>
            <person name="Villanueva L."/>
            <person name="Damste J.S.S."/>
        </authorList>
    </citation>
    <scope>NUCLEOTIDE SEQUENCE [LARGE SCALE GENOMIC DNA]</scope>
    <source>
        <strain evidence="4 5">SD5</strain>
    </source>
</reference>
<protein>
    <recommendedName>
        <fullName evidence="2">Phosphoesterase</fullName>
        <ecNumber evidence="2">3.1.4.-</ecNumber>
    </recommendedName>
</protein>
<organism evidence="4 5">
    <name type="scientific">Psychrilyobacter piezotolerans</name>
    <dbReference type="NCBI Taxonomy" id="2293438"/>
    <lineage>
        <taxon>Bacteria</taxon>
        <taxon>Fusobacteriati</taxon>
        <taxon>Fusobacteriota</taxon>
        <taxon>Fusobacteriia</taxon>
        <taxon>Fusobacteriales</taxon>
        <taxon>Fusobacteriaceae</taxon>
        <taxon>Psychrilyobacter</taxon>
    </lineage>
</organism>
<dbReference type="NCBIfam" id="TIGR00040">
    <property type="entry name" value="yfcE"/>
    <property type="match status" value="1"/>
</dbReference>
<keyword evidence="5" id="KW-1185">Reference proteome</keyword>
<dbReference type="InterPro" id="IPR024654">
    <property type="entry name" value="Calcineurin-like_PHP_lpxH"/>
</dbReference>
<evidence type="ECO:0000313" key="5">
    <source>
        <dbReference type="Proteomes" id="UP000263486"/>
    </source>
</evidence>
<sequence length="151" mass="17565">MKVLIVSDSHSRLDNLMKIWEKEVPDVVISAGDYSKDVEELSYIYEDSEYYIVRGNCDYMDNNTEDNLEFELSDKKIFLTHGHLYGVKTSYDYLRMEANDRGTDLCIFGHTHIPYLEEEGMILFNPGAVKDGLYGILEINNDKINIEHRKL</sequence>
<dbReference type="RefSeq" id="WP_114642261.1">
    <property type="nucleotide sequence ID" value="NZ_JAACIO010000012.1"/>
</dbReference>
<dbReference type="PANTHER" id="PTHR11124">
    <property type="entry name" value="VACUOLAR SORTING PROTEIN VPS29"/>
    <property type="match status" value="1"/>
</dbReference>
<evidence type="ECO:0000256" key="2">
    <source>
        <dbReference type="RuleBase" id="RU362039"/>
    </source>
</evidence>
<accession>A0ABX9KHN0</accession>
<dbReference type="Pfam" id="PF12850">
    <property type="entry name" value="Metallophos_2"/>
    <property type="match status" value="1"/>
</dbReference>
<name>A0ABX9KHN0_9FUSO</name>
<feature type="domain" description="Calcineurin-like phosphoesterase" evidence="3">
    <location>
        <begin position="1"/>
        <end position="131"/>
    </location>
</feature>
<comment type="caution">
    <text evidence="4">The sequence shown here is derived from an EMBL/GenBank/DDBJ whole genome shotgun (WGS) entry which is preliminary data.</text>
</comment>
<evidence type="ECO:0000313" key="4">
    <source>
        <dbReference type="EMBL" id="REI41284.1"/>
    </source>
</evidence>
<comment type="cofactor">
    <cofactor evidence="2">
        <name>a divalent metal cation</name>
        <dbReference type="ChEBI" id="CHEBI:60240"/>
    </cofactor>
</comment>
<evidence type="ECO:0000259" key="3">
    <source>
        <dbReference type="Pfam" id="PF12850"/>
    </source>
</evidence>